<gene>
    <name evidence="2" type="ORF">D917_06363</name>
</gene>
<evidence type="ECO:0000313" key="3">
    <source>
        <dbReference type="Proteomes" id="UP000243006"/>
    </source>
</evidence>
<keyword evidence="1" id="KW-0812">Transmembrane</keyword>
<dbReference type="EMBL" id="LVZM01003021">
    <property type="protein sequence ID" value="OUC48189.1"/>
    <property type="molecule type" value="Genomic_DNA"/>
</dbReference>
<feature type="transmembrane region" description="Helical" evidence="1">
    <location>
        <begin position="35"/>
        <end position="56"/>
    </location>
</feature>
<name>A0A1Y3EXK3_9BILA</name>
<dbReference type="Proteomes" id="UP000243006">
    <property type="component" value="Unassembled WGS sequence"/>
</dbReference>
<reference evidence="2 3" key="1">
    <citation type="submission" date="2015-04" db="EMBL/GenBank/DDBJ databases">
        <title>Draft genome of the roundworm Trichinella nativa.</title>
        <authorList>
            <person name="Mitreva M."/>
        </authorList>
    </citation>
    <scope>NUCLEOTIDE SEQUENCE [LARGE SCALE GENOMIC DNA]</scope>
    <source>
        <strain evidence="2 3">ISS45</strain>
    </source>
</reference>
<comment type="caution">
    <text evidence="2">The sequence shown here is derived from an EMBL/GenBank/DDBJ whole genome shotgun (WGS) entry which is preliminary data.</text>
</comment>
<evidence type="ECO:0000256" key="1">
    <source>
        <dbReference type="SAM" id="Phobius"/>
    </source>
</evidence>
<dbReference type="AlphaFoldDB" id="A0A1Y3EXK3"/>
<keyword evidence="1" id="KW-1133">Transmembrane helix</keyword>
<sequence length="74" mass="8095">MAIASCITAAAICKTDTFVNICSLASNQYILPSNLNLIVLIFVQIVQILLCAFLMAQSQVATCSCFKNTRLFLF</sequence>
<organism evidence="2 3">
    <name type="scientific">Trichinella nativa</name>
    <dbReference type="NCBI Taxonomy" id="6335"/>
    <lineage>
        <taxon>Eukaryota</taxon>
        <taxon>Metazoa</taxon>
        <taxon>Ecdysozoa</taxon>
        <taxon>Nematoda</taxon>
        <taxon>Enoplea</taxon>
        <taxon>Dorylaimia</taxon>
        <taxon>Trichinellida</taxon>
        <taxon>Trichinellidae</taxon>
        <taxon>Trichinella</taxon>
    </lineage>
</organism>
<evidence type="ECO:0000313" key="2">
    <source>
        <dbReference type="EMBL" id="OUC48189.1"/>
    </source>
</evidence>
<accession>A0A1Y3EXK3</accession>
<proteinExistence type="predicted"/>
<protein>
    <submittedName>
        <fullName evidence="2">Uncharacterized protein</fullName>
    </submittedName>
</protein>
<keyword evidence="1" id="KW-0472">Membrane</keyword>